<proteinExistence type="predicted"/>
<dbReference type="RefSeq" id="WP_089770823.1">
    <property type="nucleotide sequence ID" value="NZ_FNWX01000047.1"/>
</dbReference>
<keyword evidence="2" id="KW-1185">Reference proteome</keyword>
<dbReference type="AlphaFoldDB" id="A0A1H6LLW3"/>
<accession>A0A1H6LLW3</accession>
<dbReference type="EMBL" id="FNWX01000047">
    <property type="protein sequence ID" value="SEH89576.1"/>
    <property type="molecule type" value="Genomic_DNA"/>
</dbReference>
<evidence type="ECO:0000313" key="2">
    <source>
        <dbReference type="Proteomes" id="UP000198555"/>
    </source>
</evidence>
<dbReference type="STRING" id="420404.SAMN05421793_1475"/>
<dbReference type="GO" id="GO:0016853">
    <property type="term" value="F:isomerase activity"/>
    <property type="evidence" value="ECO:0007669"/>
    <property type="project" value="UniProtKB-KW"/>
</dbReference>
<protein>
    <submittedName>
        <fullName evidence="1">Peptidyl-prolyl cis-trans isomerase SurA</fullName>
    </submittedName>
</protein>
<organism evidence="1 2">
    <name type="scientific">Epilithonimonas hominis</name>
    <dbReference type="NCBI Taxonomy" id="420404"/>
    <lineage>
        <taxon>Bacteria</taxon>
        <taxon>Pseudomonadati</taxon>
        <taxon>Bacteroidota</taxon>
        <taxon>Flavobacteriia</taxon>
        <taxon>Flavobacteriales</taxon>
        <taxon>Weeksellaceae</taxon>
        <taxon>Chryseobacterium group</taxon>
        <taxon>Epilithonimonas</taxon>
    </lineage>
</organism>
<keyword evidence="1" id="KW-0413">Isomerase</keyword>
<sequence>MKKIFFPVLLAVATQNLFSQYLIVGKDSISVKDYIRDNKYGLENSGTEKSVNATIDFLLLQQLAKEKKADTLNFFVNTVNQRLSEIREQKFYPKSVIDPLLTDFVASNQKEVQVLLFIKEKNADDKTDYKSLYNHVKTGKMTMEDFLAKNSNPETSKAFYVKPGMLDYELYQQVKNTPINSYTSFIDKGNVVGFAKVVNTRPSLGYMIFGTLAIPKDDNYEATKSKIYKELESGKKFQAVVKDFGASEEEKNSGGAVMGSPILPDEVYNALKGQKKDFYTKEPILFNDKYFIFNIYNVEPYTLTDANRRFFQKELLATSYGDEATKRLVTWLKTQEKFVETADFAEIKKSYQSYLNIKNPKAVLFSYGANKVTYEDLKKAIDSQYKNLEQIPTTQWSDLLNFQADQYIIGVYAKNFQNLPDVKPELNELKKNLFSEYIFSEYLKDELKNNPQLFTDYYNENKSKFIWEKRAESRAVVISNPALVKEIEKEVKDPKKWDALKEKYKNKVNDKNQVLVHFERGKIQESADIFKKYNVPFKKGVFLTKIADRDVVVAIDDLLPEQQMTLEESKEDMNDAVTEKLLQKTIAAQRAKTKVEIQPAFMAELNKNFKK</sequence>
<reference evidence="2" key="1">
    <citation type="submission" date="2016-10" db="EMBL/GenBank/DDBJ databases">
        <authorList>
            <person name="Varghese N."/>
            <person name="Submissions S."/>
        </authorList>
    </citation>
    <scope>NUCLEOTIDE SEQUENCE [LARGE SCALE GENOMIC DNA]</scope>
    <source>
        <strain evidence="2">DSM 19326</strain>
    </source>
</reference>
<name>A0A1H6LLW3_9FLAO</name>
<dbReference type="Proteomes" id="UP000198555">
    <property type="component" value="Unassembled WGS sequence"/>
</dbReference>
<evidence type="ECO:0000313" key="1">
    <source>
        <dbReference type="EMBL" id="SEH89576.1"/>
    </source>
</evidence>
<gene>
    <name evidence="1" type="ORF">SAMN05421793_1475</name>
</gene>